<protein>
    <recommendedName>
        <fullName evidence="8">Mitochondrial carrier protein</fullName>
    </recommendedName>
</protein>
<dbReference type="GO" id="GO:0016020">
    <property type="term" value="C:membrane"/>
    <property type="evidence" value="ECO:0007669"/>
    <property type="project" value="UniProtKB-SubCell"/>
</dbReference>
<dbReference type="OrthoDB" id="409948at2759"/>
<dbReference type="GeneID" id="20221273"/>
<evidence type="ECO:0000256" key="2">
    <source>
        <dbReference type="ARBA" id="ARBA00022692"/>
    </source>
</evidence>
<feature type="signal peptide" evidence="5">
    <location>
        <begin position="1"/>
        <end position="18"/>
    </location>
</feature>
<evidence type="ECO:0000256" key="4">
    <source>
        <dbReference type="SAM" id="Phobius"/>
    </source>
</evidence>
<comment type="subcellular location">
    <subcellularLocation>
        <location evidence="1">Membrane</location>
    </subcellularLocation>
</comment>
<name>F0YLG5_AURAN</name>
<feature type="transmembrane region" description="Helical" evidence="4">
    <location>
        <begin position="62"/>
        <end position="83"/>
    </location>
</feature>
<keyword evidence="2 4" id="KW-0812">Transmembrane</keyword>
<dbReference type="SUPFAM" id="SSF103506">
    <property type="entry name" value="Mitochondrial carrier"/>
    <property type="match status" value="1"/>
</dbReference>
<dbReference type="EMBL" id="GL833157">
    <property type="protein sequence ID" value="EGB04047.1"/>
    <property type="molecule type" value="Genomic_DNA"/>
</dbReference>
<evidence type="ECO:0000256" key="5">
    <source>
        <dbReference type="SAM" id="SignalP"/>
    </source>
</evidence>
<proteinExistence type="predicted"/>
<sequence>MRSISLLASLLVARRSFARSQLTLRSRSQYSRKDVSRVSRGGSVPIDGELTKTAPAGSLKEAFTGGITGSIAGVAQVLMFMWLRTAMNYQYRHGGSLRAVLLVLWEDGGVRRLYRGLPFAILQGPLTRFGSAAANTLVLGLRDTDAFGLGKYPIYVVTMLGSLLTTCYRCVLMPIDTLKTVSQVDGCYGFNAVTRHAFAHGNISILYTGAYAMAASTFMGHYPWFLTFNVLNVLYPKHNKAIYNSIRLALMGFISSIASDVASNPIRVIKTTKQSMAAQRSLTAIVRDIAMMNGASAFFTRGLSTRIIANGLQSIVFTVVWRLLLE</sequence>
<evidence type="ECO:0000313" key="6">
    <source>
        <dbReference type="EMBL" id="EGB04047.1"/>
    </source>
</evidence>
<dbReference type="KEGG" id="aaf:AURANDRAFT_33255"/>
<dbReference type="PANTHER" id="PTHR47567:SF1">
    <property type="entry name" value="NAD-DEPENDENT EPIMERASE_DEHYDRATASE DOMAIN-CONTAINING PROTEIN"/>
    <property type="match status" value="1"/>
</dbReference>
<dbReference type="AlphaFoldDB" id="F0YLG5"/>
<dbReference type="Gene3D" id="1.50.40.10">
    <property type="entry name" value="Mitochondrial carrier domain"/>
    <property type="match status" value="1"/>
</dbReference>
<accession>F0YLG5</accession>
<evidence type="ECO:0000256" key="1">
    <source>
        <dbReference type="ARBA" id="ARBA00004370"/>
    </source>
</evidence>
<reference evidence="6 7" key="1">
    <citation type="journal article" date="2011" name="Proc. Natl. Acad. Sci. U.S.A.">
        <title>Niche of harmful alga Aureococcus anophagefferens revealed through ecogenomics.</title>
        <authorList>
            <person name="Gobler C.J."/>
            <person name="Berry D.L."/>
            <person name="Dyhrman S.T."/>
            <person name="Wilhelm S.W."/>
            <person name="Salamov A."/>
            <person name="Lobanov A.V."/>
            <person name="Zhang Y."/>
            <person name="Collier J.L."/>
            <person name="Wurch L.L."/>
            <person name="Kustka A.B."/>
            <person name="Dill B.D."/>
            <person name="Shah M."/>
            <person name="VerBerkmoes N.C."/>
            <person name="Kuo A."/>
            <person name="Terry A."/>
            <person name="Pangilinan J."/>
            <person name="Lindquist E.A."/>
            <person name="Lucas S."/>
            <person name="Paulsen I.T."/>
            <person name="Hattenrath-Lehmann T.K."/>
            <person name="Talmage S.C."/>
            <person name="Walker E.A."/>
            <person name="Koch F."/>
            <person name="Burson A.M."/>
            <person name="Marcoval M.A."/>
            <person name="Tang Y.Z."/>
            <person name="Lecleir G.R."/>
            <person name="Coyne K.J."/>
            <person name="Berg G.M."/>
            <person name="Bertrand E.M."/>
            <person name="Saito M.A."/>
            <person name="Gladyshev V.N."/>
            <person name="Grigoriev I.V."/>
        </authorList>
    </citation>
    <scope>NUCLEOTIDE SEQUENCE [LARGE SCALE GENOMIC DNA]</scope>
    <source>
        <strain evidence="7">CCMP 1984</strain>
    </source>
</reference>
<feature type="transmembrane region" description="Helical" evidence="4">
    <location>
        <begin position="307"/>
        <end position="325"/>
    </location>
</feature>
<keyword evidence="3 4" id="KW-0472">Membrane</keyword>
<dbReference type="PANTHER" id="PTHR47567">
    <property type="entry name" value="MITOCHONDRIAL SUBSTRATE/SOLUTE CARRIER"/>
    <property type="match status" value="1"/>
</dbReference>
<dbReference type="InParanoid" id="F0YLG5"/>
<keyword evidence="4" id="KW-1133">Transmembrane helix</keyword>
<dbReference type="RefSeq" id="XP_009041324.1">
    <property type="nucleotide sequence ID" value="XM_009043076.1"/>
</dbReference>
<evidence type="ECO:0000256" key="3">
    <source>
        <dbReference type="ARBA" id="ARBA00023136"/>
    </source>
</evidence>
<keyword evidence="7" id="KW-1185">Reference proteome</keyword>
<organism evidence="7">
    <name type="scientific">Aureococcus anophagefferens</name>
    <name type="common">Harmful bloom alga</name>
    <dbReference type="NCBI Taxonomy" id="44056"/>
    <lineage>
        <taxon>Eukaryota</taxon>
        <taxon>Sar</taxon>
        <taxon>Stramenopiles</taxon>
        <taxon>Ochrophyta</taxon>
        <taxon>Pelagophyceae</taxon>
        <taxon>Pelagomonadales</taxon>
        <taxon>Pelagomonadaceae</taxon>
        <taxon>Aureococcus</taxon>
    </lineage>
</organism>
<dbReference type="InterPro" id="IPR023395">
    <property type="entry name" value="MCP_dom_sf"/>
</dbReference>
<dbReference type="eggNOG" id="ENOG502SMM8">
    <property type="taxonomic scope" value="Eukaryota"/>
</dbReference>
<keyword evidence="5" id="KW-0732">Signal</keyword>
<dbReference type="Proteomes" id="UP000002729">
    <property type="component" value="Unassembled WGS sequence"/>
</dbReference>
<feature type="transmembrane region" description="Helical" evidence="4">
    <location>
        <begin position="205"/>
        <end position="225"/>
    </location>
</feature>
<evidence type="ECO:0008006" key="8">
    <source>
        <dbReference type="Google" id="ProtNLM"/>
    </source>
</evidence>
<evidence type="ECO:0000313" key="7">
    <source>
        <dbReference type="Proteomes" id="UP000002729"/>
    </source>
</evidence>
<feature type="chain" id="PRO_5003261735" description="Mitochondrial carrier protein" evidence="5">
    <location>
        <begin position="19"/>
        <end position="326"/>
    </location>
</feature>
<gene>
    <name evidence="6" type="ORF">AURANDRAFT_33255</name>
</gene>